<dbReference type="AlphaFoldDB" id="A0A9P6HPF9"/>
<reference evidence="2" key="1">
    <citation type="journal article" date="2020" name="Nat. Commun.">
        <title>Large-scale genome sequencing of mycorrhizal fungi provides insights into the early evolution of symbiotic traits.</title>
        <authorList>
            <person name="Miyauchi S."/>
            <person name="Kiss E."/>
            <person name="Kuo A."/>
            <person name="Drula E."/>
            <person name="Kohler A."/>
            <person name="Sanchez-Garcia M."/>
            <person name="Morin E."/>
            <person name="Andreopoulos B."/>
            <person name="Barry K.W."/>
            <person name="Bonito G."/>
            <person name="Buee M."/>
            <person name="Carver A."/>
            <person name="Chen C."/>
            <person name="Cichocki N."/>
            <person name="Clum A."/>
            <person name="Culley D."/>
            <person name="Crous P.W."/>
            <person name="Fauchery L."/>
            <person name="Girlanda M."/>
            <person name="Hayes R.D."/>
            <person name="Keri Z."/>
            <person name="LaButti K."/>
            <person name="Lipzen A."/>
            <person name="Lombard V."/>
            <person name="Magnuson J."/>
            <person name="Maillard F."/>
            <person name="Murat C."/>
            <person name="Nolan M."/>
            <person name="Ohm R.A."/>
            <person name="Pangilinan J."/>
            <person name="Pereira M.F."/>
            <person name="Perotto S."/>
            <person name="Peter M."/>
            <person name="Pfister S."/>
            <person name="Riley R."/>
            <person name="Sitrit Y."/>
            <person name="Stielow J.B."/>
            <person name="Szollosi G."/>
            <person name="Zifcakova L."/>
            <person name="Stursova M."/>
            <person name="Spatafora J.W."/>
            <person name="Tedersoo L."/>
            <person name="Vaario L.M."/>
            <person name="Yamada A."/>
            <person name="Yan M."/>
            <person name="Wang P."/>
            <person name="Xu J."/>
            <person name="Bruns T."/>
            <person name="Baldrian P."/>
            <person name="Vilgalys R."/>
            <person name="Dunand C."/>
            <person name="Henrissat B."/>
            <person name="Grigoriev I.V."/>
            <person name="Hibbett D."/>
            <person name="Nagy L.G."/>
            <person name="Martin F.M."/>
        </authorList>
    </citation>
    <scope>NUCLEOTIDE SEQUENCE</scope>
    <source>
        <strain evidence="2">UH-Tt-Lm1</strain>
    </source>
</reference>
<dbReference type="Pfam" id="PF18759">
    <property type="entry name" value="Plavaka"/>
    <property type="match status" value="2"/>
</dbReference>
<proteinExistence type="predicted"/>
<gene>
    <name evidence="2" type="ORF">BJ322DRAFT_1208221</name>
</gene>
<dbReference type="OrthoDB" id="3199698at2759"/>
<evidence type="ECO:0000313" key="3">
    <source>
        <dbReference type="Proteomes" id="UP000736335"/>
    </source>
</evidence>
<reference evidence="2" key="2">
    <citation type="submission" date="2020-11" db="EMBL/GenBank/DDBJ databases">
        <authorList>
            <consortium name="DOE Joint Genome Institute"/>
            <person name="Kuo A."/>
            <person name="Miyauchi S."/>
            <person name="Kiss E."/>
            <person name="Drula E."/>
            <person name="Kohler A."/>
            <person name="Sanchez-Garcia M."/>
            <person name="Andreopoulos B."/>
            <person name="Barry K.W."/>
            <person name="Bonito G."/>
            <person name="Buee M."/>
            <person name="Carver A."/>
            <person name="Chen C."/>
            <person name="Cichocki N."/>
            <person name="Clum A."/>
            <person name="Culley D."/>
            <person name="Crous P.W."/>
            <person name="Fauchery L."/>
            <person name="Girlanda M."/>
            <person name="Hayes R."/>
            <person name="Keri Z."/>
            <person name="Labutti K."/>
            <person name="Lipzen A."/>
            <person name="Lombard V."/>
            <person name="Magnuson J."/>
            <person name="Maillard F."/>
            <person name="Morin E."/>
            <person name="Murat C."/>
            <person name="Nolan M."/>
            <person name="Ohm R."/>
            <person name="Pangilinan J."/>
            <person name="Pereira M."/>
            <person name="Perotto S."/>
            <person name="Peter M."/>
            <person name="Riley R."/>
            <person name="Sitrit Y."/>
            <person name="Stielow B."/>
            <person name="Szollosi G."/>
            <person name="Zifcakova L."/>
            <person name="Stursova M."/>
            <person name="Spatafora J.W."/>
            <person name="Tedersoo L."/>
            <person name="Vaario L.-M."/>
            <person name="Yamada A."/>
            <person name="Yan M."/>
            <person name="Wang P."/>
            <person name="Xu J."/>
            <person name="Bruns T."/>
            <person name="Baldrian P."/>
            <person name="Vilgalys R."/>
            <person name="Henrissat B."/>
            <person name="Grigoriev I.V."/>
            <person name="Hibbett D."/>
            <person name="Nagy L.G."/>
            <person name="Martin F.M."/>
        </authorList>
    </citation>
    <scope>NUCLEOTIDE SEQUENCE</scope>
    <source>
        <strain evidence="2">UH-Tt-Lm1</strain>
    </source>
</reference>
<evidence type="ECO:0000313" key="2">
    <source>
        <dbReference type="EMBL" id="KAF9790906.1"/>
    </source>
</evidence>
<feature type="compositionally biased region" description="Acidic residues" evidence="1">
    <location>
        <begin position="648"/>
        <end position="672"/>
    </location>
</feature>
<dbReference type="Proteomes" id="UP000736335">
    <property type="component" value="Unassembled WGS sequence"/>
</dbReference>
<organism evidence="2 3">
    <name type="scientific">Thelephora terrestris</name>
    <dbReference type="NCBI Taxonomy" id="56493"/>
    <lineage>
        <taxon>Eukaryota</taxon>
        <taxon>Fungi</taxon>
        <taxon>Dikarya</taxon>
        <taxon>Basidiomycota</taxon>
        <taxon>Agaricomycotina</taxon>
        <taxon>Agaricomycetes</taxon>
        <taxon>Thelephorales</taxon>
        <taxon>Thelephoraceae</taxon>
        <taxon>Thelephora</taxon>
    </lineage>
</organism>
<protein>
    <submittedName>
        <fullName evidence="2">Uncharacterized protein</fullName>
    </submittedName>
</protein>
<comment type="caution">
    <text evidence="2">The sequence shown here is derived from an EMBL/GenBank/DDBJ whole genome shotgun (WGS) entry which is preliminary data.</text>
</comment>
<dbReference type="EMBL" id="WIUZ02000002">
    <property type="protein sequence ID" value="KAF9790906.1"/>
    <property type="molecule type" value="Genomic_DNA"/>
</dbReference>
<dbReference type="InterPro" id="IPR041078">
    <property type="entry name" value="Plavaka"/>
</dbReference>
<sequence length="916" mass="103296">MAGAGETDAIDAGGVNIGKIGGLDAEKIGIVDASDIDESSSRVVGQDVGRRETRESEVSAVGVHCQPAQPAHPIQNLRREYHPLLSGTPCDHLGNFLPPNSPPAPPPQKANDDWTPFKSRAGFELAEVLYLKANLSQSLINHILDLWTATLIPHGDLPPLIDHQDLLTRIDAIKLGSVPWKSYTAQYQWLRPDAGPVPEWMKTEYHFWYRDPRKIIHHLLANPEFASGIDYAPLRDFKDEERQYRDFMSGNWAWDQCDAIATDPRTHGAICDWPALTCDLTHRPIGTREDAKDELFRDFRRRLLHGCLTVVNSAIKPLMLTWDLVRCSDHHFRRVIYGLGPEIADYPEQSVAAGTVYGWCEADPQNLDDPTAELRTREKMFALLEAEDDDTLWFHHGMVPDFLPFTASFPRADIYELLSPDLLHQVIKGTFKDHLITWVEEYLKIVHGSSEGSRLLDEIDHRISLVPLFPGLQRFKQGRNFQQWTGNDSKAFMKVFTTALEGIVSVDIIKTLTAFLDFCYIVRQDTIAEVSLTALDNALGRFHHHREIFRESGHSLTHYRHHIEKFGAPNGLSLSITESKHIIAVKKPWRRSSRYEALGQMLMINTRNDKLAVARTDFSSRSMLDGTCLSEVIDRLREALEDAKDNNSDTDPDSDSESEDGQDLDADEDEDAVTGPVDGPPPLSDITLALKCARGYPLGSIWELGKHIKQENLEALIRIFLFYHQNPNSAGAPSVSACPSINSIEDISVFHSAKAVFCAPSNSPGVGGLYREMIRSTPKWKTSGIIAPRRDCVLLHTGSDMPGARGFEVARVHLFFSFALEEEVFKCALIHEFCKSFDDPDPDNGMWVFEPDYNRDGFRLMSVIHIDSIVHAAHLLPVFKDDTPIPREINFTHTLDAFKAFYLNKYIDYHSFETLF</sequence>
<name>A0A9P6HPF9_9AGAM</name>
<feature type="region of interest" description="Disordered" evidence="1">
    <location>
        <begin position="641"/>
        <end position="682"/>
    </location>
</feature>
<keyword evidence="3" id="KW-1185">Reference proteome</keyword>
<accession>A0A9P6HPF9</accession>
<evidence type="ECO:0000256" key="1">
    <source>
        <dbReference type="SAM" id="MobiDB-lite"/>
    </source>
</evidence>